<protein>
    <submittedName>
        <fullName evidence="2">Uncharacterized protein</fullName>
    </submittedName>
</protein>
<feature type="compositionally biased region" description="Basic and acidic residues" evidence="1">
    <location>
        <begin position="27"/>
        <end position="36"/>
    </location>
</feature>
<reference evidence="2 3" key="1">
    <citation type="journal article" date="2019" name="Int. J. Syst. Evol. Microbiol.">
        <title>Photorhabdus khanii subsp. guanajuatensis subsp. nov., isolated from Heterorhabditis atacamensis, and Photorhabdus luminescens subsp. mexicana subsp. nov., isolated from Heterorhabditis mexicana entomopathogenic nematodes.</title>
        <authorList>
            <person name="Machado R.A.R."/>
            <person name="Bruno P."/>
            <person name="Arce C.C.M."/>
            <person name="Liechti N."/>
            <person name="Kohler A."/>
            <person name="Bernal J."/>
            <person name="Bruggmann R."/>
            <person name="Turlings T.C.J."/>
        </authorList>
    </citation>
    <scope>NUCLEOTIDE SEQUENCE [LARGE SCALE GENOMIC DNA]</scope>
    <source>
        <strain evidence="2 3">MEX47-22</strain>
    </source>
</reference>
<gene>
    <name evidence="2" type="ORF">C5468_21390</name>
</gene>
<evidence type="ECO:0000313" key="3">
    <source>
        <dbReference type="Proteomes" id="UP000295550"/>
    </source>
</evidence>
<dbReference type="Proteomes" id="UP000295550">
    <property type="component" value="Unassembled WGS sequence"/>
</dbReference>
<evidence type="ECO:0000313" key="2">
    <source>
        <dbReference type="EMBL" id="TDB45333.1"/>
    </source>
</evidence>
<organism evidence="2 3">
    <name type="scientific">Photorhabdus luminescens subsp. mexicana</name>
    <dbReference type="NCBI Taxonomy" id="2100167"/>
    <lineage>
        <taxon>Bacteria</taxon>
        <taxon>Pseudomonadati</taxon>
        <taxon>Pseudomonadota</taxon>
        <taxon>Gammaproteobacteria</taxon>
        <taxon>Enterobacterales</taxon>
        <taxon>Morganellaceae</taxon>
        <taxon>Photorhabdus</taxon>
    </lineage>
</organism>
<dbReference type="AlphaFoldDB" id="A0A4R4IWP0"/>
<dbReference type="EMBL" id="PUJX01000032">
    <property type="protein sequence ID" value="TDB45333.1"/>
    <property type="molecule type" value="Genomic_DNA"/>
</dbReference>
<evidence type="ECO:0000256" key="1">
    <source>
        <dbReference type="SAM" id="MobiDB-lite"/>
    </source>
</evidence>
<name>A0A4R4IWP0_PHOLU</name>
<feature type="region of interest" description="Disordered" evidence="1">
    <location>
        <begin position="1"/>
        <end position="36"/>
    </location>
</feature>
<sequence length="63" mass="7272">MLRERSKRRPRKDLSTDARHRGGAVRSSEKDPVMGLERRGCIVQPSRQNNQRWEDSVGKGKVI</sequence>
<accession>A0A4R4IWP0</accession>
<comment type="caution">
    <text evidence="2">The sequence shown here is derived from an EMBL/GenBank/DDBJ whole genome shotgun (WGS) entry which is preliminary data.</text>
</comment>
<proteinExistence type="predicted"/>
<feature type="compositionally biased region" description="Basic residues" evidence="1">
    <location>
        <begin position="1"/>
        <end position="11"/>
    </location>
</feature>